<comment type="caution">
    <text evidence="2">The sequence shown here is derived from an EMBL/GenBank/DDBJ whole genome shotgun (WGS) entry which is preliminary data.</text>
</comment>
<dbReference type="GO" id="GO:0051301">
    <property type="term" value="P:cell division"/>
    <property type="evidence" value="ECO:0007669"/>
    <property type="project" value="UniProtKB-KW"/>
</dbReference>
<organism evidence="2 3">
    <name type="scientific">Dichotomicrobium thermohalophilum</name>
    <dbReference type="NCBI Taxonomy" id="933063"/>
    <lineage>
        <taxon>Bacteria</taxon>
        <taxon>Pseudomonadati</taxon>
        <taxon>Pseudomonadota</taxon>
        <taxon>Alphaproteobacteria</taxon>
        <taxon>Hyphomicrobiales</taxon>
        <taxon>Hyphomicrobiaceae</taxon>
        <taxon>Dichotomicrobium</taxon>
    </lineage>
</organism>
<feature type="transmembrane region" description="Helical" evidence="1">
    <location>
        <begin position="239"/>
        <end position="261"/>
    </location>
</feature>
<sequence length="320" mass="34323">MRNLPAVIREQPLAVPKLALRNSPIVPPRSVTGRSLVVVITIMAFLASLTTGVVYLINQSASAWLRDVASEVTVQVRPAADATQTEAKLAEISDFLSKQIGIADVRVLSQRETNALIEPWLGKVEGLESLPLPRLIAVQLDRENPPDLPTLSVALEGEFEGAMLDDHGRWQAQIRSLTSTLAVAGLGVIALVALATVAIIVSATRSAMASNREIVEVLHFVGARDRFIAQQFEKHFQTLGIMAGAAGAGLAALVFVVFPLLPSLFGASPATDAELRRLVGAGTLDWLGYALLVLVVVVVAAICRITSRFGVYRILDQQNR</sequence>
<evidence type="ECO:0000256" key="1">
    <source>
        <dbReference type="SAM" id="Phobius"/>
    </source>
</evidence>
<gene>
    <name evidence="2" type="ORF">BXY53_2055</name>
</gene>
<dbReference type="EMBL" id="QXDF01000002">
    <property type="protein sequence ID" value="RIA47501.1"/>
    <property type="molecule type" value="Genomic_DNA"/>
</dbReference>
<dbReference type="Proteomes" id="UP000266273">
    <property type="component" value="Unassembled WGS sequence"/>
</dbReference>
<feature type="transmembrane region" description="Helical" evidence="1">
    <location>
        <begin position="181"/>
        <end position="203"/>
    </location>
</feature>
<dbReference type="GO" id="GO:0016020">
    <property type="term" value="C:membrane"/>
    <property type="evidence" value="ECO:0007669"/>
    <property type="project" value="InterPro"/>
</dbReference>
<evidence type="ECO:0000313" key="2">
    <source>
        <dbReference type="EMBL" id="RIA47501.1"/>
    </source>
</evidence>
<keyword evidence="1" id="KW-0812">Transmembrane</keyword>
<dbReference type="AlphaFoldDB" id="A0A397PP38"/>
<evidence type="ECO:0000313" key="3">
    <source>
        <dbReference type="Proteomes" id="UP000266273"/>
    </source>
</evidence>
<reference evidence="2 3" key="1">
    <citation type="submission" date="2018-08" db="EMBL/GenBank/DDBJ databases">
        <title>Genomic Encyclopedia of Archaeal and Bacterial Type Strains, Phase II (KMG-II): from individual species to whole genera.</title>
        <authorList>
            <person name="Goeker M."/>
        </authorList>
    </citation>
    <scope>NUCLEOTIDE SEQUENCE [LARGE SCALE GENOMIC DNA]</scope>
    <source>
        <strain evidence="2 3">DSM 5002</strain>
    </source>
</reference>
<dbReference type="InterPro" id="IPR004513">
    <property type="entry name" value="FtsX"/>
</dbReference>
<keyword evidence="3" id="KW-1185">Reference proteome</keyword>
<proteinExistence type="predicted"/>
<keyword evidence="2" id="KW-0131">Cell cycle</keyword>
<dbReference type="PANTHER" id="PTHR47755:SF1">
    <property type="entry name" value="CELL DIVISION PROTEIN FTSX"/>
    <property type="match status" value="1"/>
</dbReference>
<keyword evidence="2" id="KW-0132">Cell division</keyword>
<feature type="transmembrane region" description="Helical" evidence="1">
    <location>
        <begin position="36"/>
        <end position="57"/>
    </location>
</feature>
<feature type="transmembrane region" description="Helical" evidence="1">
    <location>
        <begin position="286"/>
        <end position="305"/>
    </location>
</feature>
<keyword evidence="1" id="KW-0472">Membrane</keyword>
<name>A0A397PP38_9HYPH</name>
<dbReference type="PANTHER" id="PTHR47755">
    <property type="entry name" value="CELL DIVISION PROTEIN FTSX"/>
    <property type="match status" value="1"/>
</dbReference>
<keyword evidence="1" id="KW-1133">Transmembrane helix</keyword>
<dbReference type="GO" id="GO:0032153">
    <property type="term" value="C:cell division site"/>
    <property type="evidence" value="ECO:0007669"/>
    <property type="project" value="TreeGrafter"/>
</dbReference>
<protein>
    <submittedName>
        <fullName evidence="2">Cell division transport system permease protein</fullName>
    </submittedName>
</protein>
<accession>A0A397PP38</accession>